<evidence type="ECO:0000256" key="1">
    <source>
        <dbReference type="ARBA" id="ARBA00001709"/>
    </source>
</evidence>
<dbReference type="NCBIfam" id="NF004127">
    <property type="entry name" value="PRK05617.1"/>
    <property type="match status" value="1"/>
</dbReference>
<evidence type="ECO:0000256" key="2">
    <source>
        <dbReference type="ARBA" id="ARBA00011915"/>
    </source>
</evidence>
<evidence type="ECO:0000313" key="6">
    <source>
        <dbReference type="Proteomes" id="UP000067626"/>
    </source>
</evidence>
<dbReference type="Gene3D" id="3.90.226.10">
    <property type="entry name" value="2-enoyl-CoA Hydratase, Chain A, domain 1"/>
    <property type="match status" value="1"/>
</dbReference>
<dbReference type="FunFam" id="3.90.226.10:FF:000026">
    <property type="entry name" value="3-hydroxyisobutyryl-CoA hydrolase, mitochondrial"/>
    <property type="match status" value="1"/>
</dbReference>
<dbReference type="SUPFAM" id="SSF52096">
    <property type="entry name" value="ClpP/crotonase"/>
    <property type="match status" value="1"/>
</dbReference>
<comment type="catalytic activity">
    <reaction evidence="1">
        <text>3-hydroxy-2-methylpropanoyl-CoA + H2O = 3-hydroxy-2-methylpropanoate + CoA + H(+)</text>
        <dbReference type="Rhea" id="RHEA:20888"/>
        <dbReference type="ChEBI" id="CHEBI:11805"/>
        <dbReference type="ChEBI" id="CHEBI:15377"/>
        <dbReference type="ChEBI" id="CHEBI:15378"/>
        <dbReference type="ChEBI" id="CHEBI:57287"/>
        <dbReference type="ChEBI" id="CHEBI:57340"/>
        <dbReference type="EC" id="3.1.2.4"/>
    </reaction>
</comment>
<dbReference type="STRING" id="52.CMC5_059950"/>
<name>A0A0K1ELN8_CHOCO</name>
<dbReference type="KEGG" id="ccro:CMC5_059950"/>
<dbReference type="GO" id="GO:0006574">
    <property type="term" value="P:L-valine catabolic process"/>
    <property type="evidence" value="ECO:0007669"/>
    <property type="project" value="TreeGrafter"/>
</dbReference>
<evidence type="ECO:0000259" key="4">
    <source>
        <dbReference type="Pfam" id="PF16113"/>
    </source>
</evidence>
<dbReference type="InterPro" id="IPR029045">
    <property type="entry name" value="ClpP/crotonase-like_dom_sf"/>
</dbReference>
<dbReference type="Proteomes" id="UP000067626">
    <property type="component" value="Chromosome"/>
</dbReference>
<accession>A0A0K1ELN8</accession>
<dbReference type="InterPro" id="IPR045004">
    <property type="entry name" value="ECH_dom"/>
</dbReference>
<feature type="domain" description="Enoyl-CoA hydratase/isomerase" evidence="4">
    <location>
        <begin position="14"/>
        <end position="346"/>
    </location>
</feature>
<keyword evidence="3" id="KW-0378">Hydrolase</keyword>
<dbReference type="PATRIC" id="fig|52.7.peg.6604"/>
<dbReference type="CDD" id="cd06558">
    <property type="entry name" value="crotonase-like"/>
    <property type="match status" value="1"/>
</dbReference>
<reference evidence="5 6" key="1">
    <citation type="submission" date="2015-07" db="EMBL/GenBank/DDBJ databases">
        <title>Genome analysis of myxobacterium Chondromyces crocatus Cm c5 reveals a high potential for natural compound synthesis and the genetic basis for the loss of fruiting body formation.</title>
        <authorList>
            <person name="Zaburannyi N."/>
            <person name="Bunk B."/>
            <person name="Maier J."/>
            <person name="Overmann J."/>
            <person name="Mueller R."/>
        </authorList>
    </citation>
    <scope>NUCLEOTIDE SEQUENCE [LARGE SCALE GENOMIC DNA]</scope>
    <source>
        <strain evidence="5 6">Cm c5</strain>
    </source>
</reference>
<dbReference type="OrthoDB" id="9790967at2"/>
<evidence type="ECO:0000313" key="5">
    <source>
        <dbReference type="EMBL" id="AKT41784.1"/>
    </source>
</evidence>
<dbReference type="AlphaFoldDB" id="A0A0K1ELN8"/>
<dbReference type="GO" id="GO:0003860">
    <property type="term" value="F:3-hydroxyisobutyryl-CoA hydrolase activity"/>
    <property type="evidence" value="ECO:0007669"/>
    <property type="project" value="UniProtKB-EC"/>
</dbReference>
<organism evidence="5 6">
    <name type="scientific">Chondromyces crocatus</name>
    <dbReference type="NCBI Taxonomy" id="52"/>
    <lineage>
        <taxon>Bacteria</taxon>
        <taxon>Pseudomonadati</taxon>
        <taxon>Myxococcota</taxon>
        <taxon>Polyangia</taxon>
        <taxon>Polyangiales</taxon>
        <taxon>Polyangiaceae</taxon>
        <taxon>Chondromyces</taxon>
    </lineage>
</organism>
<sequence>MSKDVRLETRGPLGVVTLDRPKALNALDLGMIREIAPRLEAWERDPEVKAVVIRSAGGKAFCAGGDVRAVAVSVGASSPAGEEPLHLAYFREEYALNHRIHRYAKPFIALVDGISMGGGLGLSLHGSHRVVTERLMFAMPETAIGLFPDVGGGWFLPRFPGEAGTYLGLTGARCNAADALWLGYATHHVPQDRLDALLDALTGARWDEADAHGLVSETLARFTTDPGASPLRAHAEVIDRCFAADRVEDILDALAAEGSAWSEATRSTLSRMSPSALKVTLRHLRLCRGLPYEDVKAIETHLSEAMALRHDFREGIRAVLVDKDHAPRWKPATLAEVTDEDVASCFVGARALTTP</sequence>
<dbReference type="RefSeq" id="WP_050433515.1">
    <property type="nucleotide sequence ID" value="NZ_CP012159.1"/>
</dbReference>
<evidence type="ECO:0000256" key="3">
    <source>
        <dbReference type="ARBA" id="ARBA00022801"/>
    </source>
</evidence>
<protein>
    <recommendedName>
        <fullName evidence="2">3-hydroxyisobutyryl-CoA hydrolase</fullName>
        <ecNumber evidence="2">3.1.2.4</ecNumber>
    </recommendedName>
</protein>
<keyword evidence="6" id="KW-1185">Reference proteome</keyword>
<dbReference type="Pfam" id="PF16113">
    <property type="entry name" value="ECH_2"/>
    <property type="match status" value="1"/>
</dbReference>
<dbReference type="PANTHER" id="PTHR43176">
    <property type="entry name" value="3-HYDROXYISOBUTYRYL-COA HYDROLASE-RELATED"/>
    <property type="match status" value="1"/>
</dbReference>
<dbReference type="EC" id="3.1.2.4" evidence="2"/>
<dbReference type="PANTHER" id="PTHR43176:SF3">
    <property type="entry name" value="3-HYDROXYISOBUTYRYL-COA HYDROLASE, MITOCHONDRIAL"/>
    <property type="match status" value="1"/>
</dbReference>
<proteinExistence type="predicted"/>
<dbReference type="EMBL" id="CP012159">
    <property type="protein sequence ID" value="AKT41784.1"/>
    <property type="molecule type" value="Genomic_DNA"/>
</dbReference>
<gene>
    <name evidence="5" type="primary">paaG</name>
    <name evidence="5" type="ORF">CMC5_059950</name>
</gene>
<dbReference type="InterPro" id="IPR032259">
    <property type="entry name" value="HIBYL-CoA-H"/>
</dbReference>